<gene>
    <name evidence="1" type="ORF">HBF25_11080</name>
</gene>
<name>A0A7X5UAJ0_9GAMM</name>
<dbReference type="Proteomes" id="UP000490980">
    <property type="component" value="Unassembled WGS sequence"/>
</dbReference>
<reference evidence="1 2" key="1">
    <citation type="submission" date="2020-03" db="EMBL/GenBank/DDBJ databases">
        <authorList>
            <person name="Lai Q."/>
        </authorList>
    </citation>
    <scope>NUCLEOTIDE SEQUENCE [LARGE SCALE GENOMIC DNA]</scope>
    <source>
        <strain evidence="1 2">CCUG 25036</strain>
    </source>
</reference>
<sequence>MPFKEVISGGVGDSAWIARVEPLENSRYLLDEVKAIGSGQSETVGLIFSTMEHLRSYAQEVAESIMERKYHAPDE</sequence>
<dbReference type="EMBL" id="JAARLZ010000005">
    <property type="protein sequence ID" value="NII06931.1"/>
    <property type="molecule type" value="Genomic_DNA"/>
</dbReference>
<protein>
    <submittedName>
        <fullName evidence="1">Uncharacterized protein</fullName>
    </submittedName>
</protein>
<organism evidence="1 2">
    <name type="scientific">Luteibacter anthropi</name>
    <dbReference type="NCBI Taxonomy" id="564369"/>
    <lineage>
        <taxon>Bacteria</taxon>
        <taxon>Pseudomonadati</taxon>
        <taxon>Pseudomonadota</taxon>
        <taxon>Gammaproteobacteria</taxon>
        <taxon>Lysobacterales</taxon>
        <taxon>Rhodanobacteraceae</taxon>
        <taxon>Luteibacter</taxon>
    </lineage>
</organism>
<accession>A0A7X5UAJ0</accession>
<proteinExistence type="predicted"/>
<dbReference type="AlphaFoldDB" id="A0A7X5UAJ0"/>
<evidence type="ECO:0000313" key="2">
    <source>
        <dbReference type="Proteomes" id="UP000490980"/>
    </source>
</evidence>
<comment type="caution">
    <text evidence="1">The sequence shown here is derived from an EMBL/GenBank/DDBJ whole genome shotgun (WGS) entry which is preliminary data.</text>
</comment>
<keyword evidence="2" id="KW-1185">Reference proteome</keyword>
<evidence type="ECO:0000313" key="1">
    <source>
        <dbReference type="EMBL" id="NII06931.1"/>
    </source>
</evidence>